<sequence>MSTIANALRNLGSSARPPVTVGIRREDPTRLWERRCPLTPSAVNTLVRQGVKVLVQDCDRRVFPIREFVKAGAQVRPDLSPAHIIVGIKETPLKELVTTAVRTPVSSPSEAQWTHRTHVMFSHTAKGQPYNTPLLERFLAPSQQHAKLSQYQPELAPRLVDYELLTEADGKRTVMFGWYAGVAGVLEALSSMAHAHLELGIASPFLYTPRPHTQPSLDALRQSLKAVGKMIRNEGTPKKLGPVIIGLTGNGNVSQGCLHMLEQLPTRFVRASDLPSIVADPIVNLNTIYVCHVKPEDYITTLDGNPYNREHYYSSPQSYRSDFATKVAPYLTLFLNGAGWQPSFPRLMTTAQLGIALEGARAIGGARFTNIGDISCDIEGGLEFMASASTISAPFYKIRPAGIPAHLPPVQIMSVDILPASIPLDASRHFSRQFLPYLESLVASYSSSPDAQRAQNVDNKEDDLSVALARATIAQNGALMQPHRWLQPAVDAWRAATPNVQQSSEPGAIPAETESEQVAEPESVQVVSSRPVQKKKILMLGSGMVAGPAVELIAKRSDVQLLVVGNSQREVEQLQEEHLNVMGRVIDMKDTSTVKDLIEEADLVIRQVVVLLASPRNLTLHAHLIVCSRHLFIPQSPLSASNLASTW</sequence>
<keyword evidence="6" id="KW-1185">Reference proteome</keyword>
<dbReference type="InterPro" id="IPR051168">
    <property type="entry name" value="AASS"/>
</dbReference>
<keyword evidence="2" id="KW-0028">Amino-acid biosynthesis</keyword>
<evidence type="ECO:0000256" key="1">
    <source>
        <dbReference type="ARBA" id="ARBA00023002"/>
    </source>
</evidence>
<dbReference type="Gene3D" id="3.40.50.720">
    <property type="entry name" value="NAD(P)-binding Rossmann-like Domain"/>
    <property type="match status" value="2"/>
</dbReference>
<evidence type="ECO:0000256" key="3">
    <source>
        <dbReference type="SAM" id="MobiDB-lite"/>
    </source>
</evidence>
<evidence type="ECO:0000313" key="6">
    <source>
        <dbReference type="Proteomes" id="UP001556367"/>
    </source>
</evidence>
<keyword evidence="2" id="KW-0457">Lysine biosynthesis</keyword>
<dbReference type="SUPFAM" id="SSF52283">
    <property type="entry name" value="Formate/glycerate dehydrogenase catalytic domain-like"/>
    <property type="match status" value="1"/>
</dbReference>
<dbReference type="PANTHER" id="PTHR11133">
    <property type="entry name" value="SACCHAROPINE DEHYDROGENASE"/>
    <property type="match status" value="1"/>
</dbReference>
<keyword evidence="1" id="KW-0560">Oxidoreductase</keyword>
<dbReference type="Proteomes" id="UP001556367">
    <property type="component" value="Unassembled WGS sequence"/>
</dbReference>
<feature type="region of interest" description="Disordered" evidence="3">
    <location>
        <begin position="497"/>
        <end position="524"/>
    </location>
</feature>
<dbReference type="PANTHER" id="PTHR11133:SF23">
    <property type="entry name" value="SACCHAROPINE DEHYDROGENASE [NAD(+), L-LYSINE-FORMING]"/>
    <property type="match status" value="1"/>
</dbReference>
<dbReference type="Pfam" id="PF05222">
    <property type="entry name" value="AlaDh_PNT_N"/>
    <property type="match status" value="1"/>
</dbReference>
<reference evidence="6" key="1">
    <citation type="submission" date="2024-06" db="EMBL/GenBank/DDBJ databases">
        <title>Multi-omics analyses provide insights into the biosynthesis of the anticancer antibiotic pleurotin in Hohenbuehelia grisea.</title>
        <authorList>
            <person name="Weaver J.A."/>
            <person name="Alberti F."/>
        </authorList>
    </citation>
    <scope>NUCLEOTIDE SEQUENCE [LARGE SCALE GENOMIC DNA]</scope>
    <source>
        <strain evidence="6">T-177</strain>
    </source>
</reference>
<comment type="caution">
    <text evidence="5">The sequence shown here is derived from an EMBL/GenBank/DDBJ whole genome shotgun (WGS) entry which is preliminary data.</text>
</comment>
<dbReference type="Pfam" id="PF03435">
    <property type="entry name" value="Sacchrp_dh_NADP"/>
    <property type="match status" value="1"/>
</dbReference>
<feature type="domain" description="Alanine dehydrogenase/pyridine nucleotide transhydrogenase N-terminal" evidence="4">
    <location>
        <begin position="22"/>
        <end position="183"/>
    </location>
</feature>
<evidence type="ECO:0000259" key="4">
    <source>
        <dbReference type="SMART" id="SM01003"/>
    </source>
</evidence>
<dbReference type="EMBL" id="JASNQZ010000014">
    <property type="protein sequence ID" value="KAL0948067.1"/>
    <property type="molecule type" value="Genomic_DNA"/>
</dbReference>
<protein>
    <recommendedName>
        <fullName evidence="4">Alanine dehydrogenase/pyridine nucleotide transhydrogenase N-terminal domain-containing protein</fullName>
    </recommendedName>
</protein>
<dbReference type="CDD" id="cd12189">
    <property type="entry name" value="LKR_SDH_like"/>
    <property type="match status" value="1"/>
</dbReference>
<dbReference type="SUPFAM" id="SSF51735">
    <property type="entry name" value="NAD(P)-binding Rossmann-fold domains"/>
    <property type="match status" value="1"/>
</dbReference>
<dbReference type="InterPro" id="IPR007886">
    <property type="entry name" value="AlaDH/PNT_N"/>
</dbReference>
<dbReference type="SMART" id="SM01003">
    <property type="entry name" value="AlaDh_PNT_N"/>
    <property type="match status" value="1"/>
</dbReference>
<name>A0ABR3IXJ3_9AGAR</name>
<organism evidence="5 6">
    <name type="scientific">Hohenbuehelia grisea</name>
    <dbReference type="NCBI Taxonomy" id="104357"/>
    <lineage>
        <taxon>Eukaryota</taxon>
        <taxon>Fungi</taxon>
        <taxon>Dikarya</taxon>
        <taxon>Basidiomycota</taxon>
        <taxon>Agaricomycotina</taxon>
        <taxon>Agaricomycetes</taxon>
        <taxon>Agaricomycetidae</taxon>
        <taxon>Agaricales</taxon>
        <taxon>Pleurotineae</taxon>
        <taxon>Pleurotaceae</taxon>
        <taxon>Hohenbuehelia</taxon>
    </lineage>
</organism>
<dbReference type="InterPro" id="IPR005097">
    <property type="entry name" value="Sacchrp_dh_NADP-bd"/>
</dbReference>
<accession>A0ABR3IXJ3</accession>
<gene>
    <name evidence="5" type="ORF">HGRIS_010691</name>
</gene>
<evidence type="ECO:0000256" key="2">
    <source>
        <dbReference type="ARBA" id="ARBA00023154"/>
    </source>
</evidence>
<proteinExistence type="predicted"/>
<dbReference type="InterPro" id="IPR036291">
    <property type="entry name" value="NAD(P)-bd_dom_sf"/>
</dbReference>
<evidence type="ECO:0000313" key="5">
    <source>
        <dbReference type="EMBL" id="KAL0948067.1"/>
    </source>
</evidence>